<protein>
    <submittedName>
        <fullName evidence="2">Glycosyltransferase family 2 protein</fullName>
    </submittedName>
</protein>
<proteinExistence type="predicted"/>
<evidence type="ECO:0000259" key="1">
    <source>
        <dbReference type="Pfam" id="PF00483"/>
    </source>
</evidence>
<name>A0ABS7JN61_9HELI</name>
<dbReference type="InterPro" id="IPR016873">
    <property type="entry name" value="Caps_polysacc_synth_BcbE_prd"/>
</dbReference>
<dbReference type="Pfam" id="PF00483">
    <property type="entry name" value="NTP_transferase"/>
    <property type="match status" value="1"/>
</dbReference>
<dbReference type="SUPFAM" id="SSF53448">
    <property type="entry name" value="Nucleotide-diphospho-sugar transferases"/>
    <property type="match status" value="1"/>
</dbReference>
<accession>A0ABS7JN61</accession>
<dbReference type="PIRSF" id="PIRSF028162">
    <property type="entry name" value="BcbE_prd"/>
    <property type="match status" value="1"/>
</dbReference>
<dbReference type="EMBL" id="JAIGYQ010000006">
    <property type="protein sequence ID" value="MBX7490844.1"/>
    <property type="molecule type" value="Genomic_DNA"/>
</dbReference>
<dbReference type="RefSeq" id="WP_221532108.1">
    <property type="nucleotide sequence ID" value="NZ_JAIGYP010000006.1"/>
</dbReference>
<sequence length="238" mass="27542">MINIVIPLAGDSKFFSEDLIFPKVLTEIRGKTMLEHFITNISCIKNSRLIFIIKKQDQKYYLEESIKLLNKESIVISLTKQTKGMACSSMFAIDYINNDDELIICNGDQIFDLDLSEVVEHFRAYDGGVISFENFHPRFAFVLSNEKDEVIEASEKKPISKNAIAGFYYFKKGKDFIKACEKMIEKDAHIEGNFFVAPCLNELILENKIIKNFSIPKNKYHTFYSPAKIEQYERIEND</sequence>
<organism evidence="2 3">
    <name type="scientific">Helicobacter turcicus</name>
    <dbReference type="NCBI Taxonomy" id="2867412"/>
    <lineage>
        <taxon>Bacteria</taxon>
        <taxon>Pseudomonadati</taxon>
        <taxon>Campylobacterota</taxon>
        <taxon>Epsilonproteobacteria</taxon>
        <taxon>Campylobacterales</taxon>
        <taxon>Helicobacteraceae</taxon>
        <taxon>Helicobacter</taxon>
    </lineage>
</organism>
<feature type="domain" description="Nucleotidyl transferase" evidence="1">
    <location>
        <begin position="24"/>
        <end position="173"/>
    </location>
</feature>
<gene>
    <name evidence="2" type="ORF">K4G57_05125</name>
</gene>
<evidence type="ECO:0000313" key="2">
    <source>
        <dbReference type="EMBL" id="MBX7490844.1"/>
    </source>
</evidence>
<comment type="caution">
    <text evidence="2">The sequence shown here is derived from an EMBL/GenBank/DDBJ whole genome shotgun (WGS) entry which is preliminary data.</text>
</comment>
<dbReference type="InterPro" id="IPR050486">
    <property type="entry name" value="Mannose-1P_guanyltransferase"/>
</dbReference>
<dbReference type="InterPro" id="IPR029044">
    <property type="entry name" value="Nucleotide-diphossugar_trans"/>
</dbReference>
<dbReference type="Proteomes" id="UP000700059">
    <property type="component" value="Unassembled WGS sequence"/>
</dbReference>
<dbReference type="Gene3D" id="3.90.550.10">
    <property type="entry name" value="Spore Coat Polysaccharide Biosynthesis Protein SpsA, Chain A"/>
    <property type="match status" value="1"/>
</dbReference>
<dbReference type="InterPro" id="IPR005835">
    <property type="entry name" value="NTP_transferase_dom"/>
</dbReference>
<reference evidence="2 3" key="1">
    <citation type="submission" date="2021-08" db="EMBL/GenBank/DDBJ databases">
        <title>Helicobacter spp. isolated from feces of Anatolian Ground Squirrel (Spermophilus xanthoprymnus) in Turkey.</title>
        <authorList>
            <person name="Aydin F."/>
            <person name="Abay S."/>
            <person name="Kayman T."/>
            <person name="Karakaya E."/>
            <person name="Saticioglu I.B."/>
        </authorList>
    </citation>
    <scope>NUCLEOTIDE SEQUENCE [LARGE SCALE GENOMIC DNA]</scope>
    <source>
        <strain evidence="2 3">Faydin-H70</strain>
    </source>
</reference>
<dbReference type="CDD" id="cd04183">
    <property type="entry name" value="GT2_BcE_like"/>
    <property type="match status" value="1"/>
</dbReference>
<evidence type="ECO:0000313" key="3">
    <source>
        <dbReference type="Proteomes" id="UP000700059"/>
    </source>
</evidence>
<keyword evidence="3" id="KW-1185">Reference proteome</keyword>
<dbReference type="PANTHER" id="PTHR22572">
    <property type="entry name" value="SUGAR-1-PHOSPHATE GUANYL TRANSFERASE"/>
    <property type="match status" value="1"/>
</dbReference>